<dbReference type="InterPro" id="IPR013325">
    <property type="entry name" value="RNA_pol_sigma_r2"/>
</dbReference>
<organism evidence="7 8">
    <name type="scientific">candidate division TA06 bacterium</name>
    <dbReference type="NCBI Taxonomy" id="2250710"/>
    <lineage>
        <taxon>Bacteria</taxon>
        <taxon>Bacteria division TA06</taxon>
    </lineage>
</organism>
<dbReference type="SUPFAM" id="SSF88946">
    <property type="entry name" value="Sigma2 domain of RNA polymerase sigma factors"/>
    <property type="match status" value="1"/>
</dbReference>
<proteinExistence type="inferred from homology"/>
<dbReference type="Pfam" id="PF04542">
    <property type="entry name" value="Sigma70_r2"/>
    <property type="match status" value="1"/>
</dbReference>
<dbReference type="Gene3D" id="1.10.1740.10">
    <property type="match status" value="1"/>
</dbReference>
<dbReference type="InterPro" id="IPR039425">
    <property type="entry name" value="RNA_pol_sigma-70-like"/>
</dbReference>
<sequence>MYNIMKTDNELFLEFVNGNKKAFEIIMERYMKRAYYMAYGYLGDEELAMDISQNAFMKVYKENKRFDNRFKFSTWFFTILRNMCLNAIKKRKIHRECQLDKKLSVKNEVDLKIDMSEAISRLNRKERELIKLKYYDGFSYEEISEMLEIPIGTVMSGMFYAKKHLKVVLTEMDNNGS</sequence>
<dbReference type="InterPro" id="IPR013324">
    <property type="entry name" value="RNA_pol_sigma_r3/r4-like"/>
</dbReference>
<evidence type="ECO:0000256" key="4">
    <source>
        <dbReference type="ARBA" id="ARBA00023163"/>
    </source>
</evidence>
<evidence type="ECO:0000259" key="6">
    <source>
        <dbReference type="Pfam" id="PF08281"/>
    </source>
</evidence>
<dbReference type="NCBIfam" id="TIGR02937">
    <property type="entry name" value="sigma70-ECF"/>
    <property type="match status" value="1"/>
</dbReference>
<keyword evidence="4" id="KW-0804">Transcription</keyword>
<evidence type="ECO:0000256" key="1">
    <source>
        <dbReference type="ARBA" id="ARBA00010641"/>
    </source>
</evidence>
<dbReference type="PANTHER" id="PTHR43133:SF51">
    <property type="entry name" value="RNA POLYMERASE SIGMA FACTOR"/>
    <property type="match status" value="1"/>
</dbReference>
<name>A0A660SJP8_UNCT6</name>
<comment type="caution">
    <text evidence="7">The sequence shown here is derived from an EMBL/GenBank/DDBJ whole genome shotgun (WGS) entry which is preliminary data.</text>
</comment>
<dbReference type="EMBL" id="QNBD01000106">
    <property type="protein sequence ID" value="RKX71065.1"/>
    <property type="molecule type" value="Genomic_DNA"/>
</dbReference>
<reference evidence="7 8" key="1">
    <citation type="submission" date="2018-06" db="EMBL/GenBank/DDBJ databases">
        <title>Extensive metabolic versatility and redundancy in microbially diverse, dynamic hydrothermal sediments.</title>
        <authorList>
            <person name="Dombrowski N."/>
            <person name="Teske A."/>
            <person name="Baker B.J."/>
        </authorList>
    </citation>
    <scope>NUCLEOTIDE SEQUENCE [LARGE SCALE GENOMIC DNA]</scope>
    <source>
        <strain evidence="7">B10_G13</strain>
    </source>
</reference>
<dbReference type="CDD" id="cd06171">
    <property type="entry name" value="Sigma70_r4"/>
    <property type="match status" value="1"/>
</dbReference>
<dbReference type="SUPFAM" id="SSF88659">
    <property type="entry name" value="Sigma3 and sigma4 domains of RNA polymerase sigma factors"/>
    <property type="match status" value="1"/>
</dbReference>
<evidence type="ECO:0000259" key="5">
    <source>
        <dbReference type="Pfam" id="PF04542"/>
    </source>
</evidence>
<keyword evidence="3" id="KW-0731">Sigma factor</keyword>
<keyword evidence="2" id="KW-0805">Transcription regulation</keyword>
<dbReference type="InterPro" id="IPR013249">
    <property type="entry name" value="RNA_pol_sigma70_r4_t2"/>
</dbReference>
<dbReference type="InterPro" id="IPR014284">
    <property type="entry name" value="RNA_pol_sigma-70_dom"/>
</dbReference>
<dbReference type="Pfam" id="PF08281">
    <property type="entry name" value="Sigma70_r4_2"/>
    <property type="match status" value="1"/>
</dbReference>
<evidence type="ECO:0008006" key="9">
    <source>
        <dbReference type="Google" id="ProtNLM"/>
    </source>
</evidence>
<dbReference type="PANTHER" id="PTHR43133">
    <property type="entry name" value="RNA POLYMERASE ECF-TYPE SIGMA FACTO"/>
    <property type="match status" value="1"/>
</dbReference>
<gene>
    <name evidence="7" type="ORF">DRP43_02815</name>
</gene>
<evidence type="ECO:0000313" key="8">
    <source>
        <dbReference type="Proteomes" id="UP000271125"/>
    </source>
</evidence>
<feature type="domain" description="RNA polymerase sigma factor 70 region 4 type 2" evidence="6">
    <location>
        <begin position="116"/>
        <end position="165"/>
    </location>
</feature>
<protein>
    <recommendedName>
        <fullName evidence="9">RNA polymerase sigma factor</fullName>
    </recommendedName>
</protein>
<dbReference type="AlphaFoldDB" id="A0A660SJP8"/>
<accession>A0A660SJP8</accession>
<dbReference type="GO" id="GO:0003677">
    <property type="term" value="F:DNA binding"/>
    <property type="evidence" value="ECO:0007669"/>
    <property type="project" value="InterPro"/>
</dbReference>
<dbReference type="InterPro" id="IPR036388">
    <property type="entry name" value="WH-like_DNA-bd_sf"/>
</dbReference>
<evidence type="ECO:0000313" key="7">
    <source>
        <dbReference type="EMBL" id="RKX71065.1"/>
    </source>
</evidence>
<dbReference type="InterPro" id="IPR007627">
    <property type="entry name" value="RNA_pol_sigma70_r2"/>
</dbReference>
<evidence type="ECO:0000256" key="2">
    <source>
        <dbReference type="ARBA" id="ARBA00023015"/>
    </source>
</evidence>
<dbReference type="Proteomes" id="UP000271125">
    <property type="component" value="Unassembled WGS sequence"/>
</dbReference>
<dbReference type="GO" id="GO:0006352">
    <property type="term" value="P:DNA-templated transcription initiation"/>
    <property type="evidence" value="ECO:0007669"/>
    <property type="project" value="InterPro"/>
</dbReference>
<evidence type="ECO:0000256" key="3">
    <source>
        <dbReference type="ARBA" id="ARBA00023082"/>
    </source>
</evidence>
<feature type="domain" description="RNA polymerase sigma-70 region 2" evidence="5">
    <location>
        <begin position="27"/>
        <end position="92"/>
    </location>
</feature>
<comment type="similarity">
    <text evidence="1">Belongs to the sigma-70 factor family. ECF subfamily.</text>
</comment>
<dbReference type="GO" id="GO:0016987">
    <property type="term" value="F:sigma factor activity"/>
    <property type="evidence" value="ECO:0007669"/>
    <property type="project" value="UniProtKB-KW"/>
</dbReference>
<dbReference type="Gene3D" id="1.10.10.10">
    <property type="entry name" value="Winged helix-like DNA-binding domain superfamily/Winged helix DNA-binding domain"/>
    <property type="match status" value="1"/>
</dbReference>